<sequence>MKSIDVSKDYVLVISDALYLFDKVGNRILEMPAPLWAGLIHKNLVILKNVSKTIHVTWINLVNKSSTSYTIKIKNFPPWIIAKGEKYVVVLDFEPMGNPTFYILDKHGIAWKLRYAMAVKEIRVKNKSIYVWSFNNIYKFREKRKWMIDFPICIFPRSFDVYNNFYCSLAK</sequence>
<dbReference type="PIR" id="H71199">
    <property type="entry name" value="H71199"/>
</dbReference>
<dbReference type="KEGG" id="pho:PH1869"/>
<dbReference type="AlphaFoldDB" id="O59551"/>
<gene>
    <name evidence="1" type="ordered locus">PH1869</name>
</gene>
<dbReference type="eggNOG" id="arCOG07842">
    <property type="taxonomic scope" value="Archaea"/>
</dbReference>
<evidence type="ECO:0000313" key="2">
    <source>
        <dbReference type="Proteomes" id="UP000000752"/>
    </source>
</evidence>
<dbReference type="EnsemblBacteria" id="BAA30991">
    <property type="protein sequence ID" value="BAA30991"/>
    <property type="gene ID" value="BAA30991"/>
</dbReference>
<dbReference type="GeneID" id="69053233"/>
<reference evidence="1 2" key="1">
    <citation type="journal article" date="1998" name="DNA Res.">
        <title>Complete sequence and gene organization of the genome of a hyper-thermophilic archaebacterium, Pyrococcus horikoshii OT3.</title>
        <authorList>
            <person name="Kawarabayasi Y."/>
            <person name="Sawada M."/>
            <person name="Horikawa H."/>
            <person name="Haikawa Y."/>
            <person name="Hino Y."/>
            <person name="Yamamoto S."/>
            <person name="Sekine M."/>
            <person name="Baba S."/>
            <person name="Kosugi H."/>
            <person name="Hosoyama A."/>
            <person name="Nagai Y."/>
            <person name="Sakai M."/>
            <person name="Ogura K."/>
            <person name="Otuka R."/>
            <person name="Nakazawa H."/>
            <person name="Takamiya M."/>
            <person name="Ohfuku Y."/>
            <person name="Funahashi T."/>
            <person name="Tanaka T."/>
            <person name="Kudoh Y."/>
            <person name="Yamazaki J."/>
            <person name="Kushida N."/>
            <person name="Oguchi A."/>
            <person name="Aoki K."/>
            <person name="Nakamura Y."/>
            <person name="Robb T.F."/>
            <person name="Horikoshi K."/>
            <person name="Masuchi Y."/>
            <person name="Shizuya H."/>
            <person name="Kikuchi H."/>
        </authorList>
    </citation>
    <scope>NUCLEOTIDE SEQUENCE [LARGE SCALE GENOMIC DNA]</scope>
    <source>
        <strain evidence="2">ATCC 700860 / DSM 12428 / JCM 9974 / NBRC 100139 / OT-3</strain>
    </source>
</reference>
<protein>
    <submittedName>
        <fullName evidence="1">Uncharacterized protein</fullName>
    </submittedName>
</protein>
<dbReference type="Proteomes" id="UP000000752">
    <property type="component" value="Chromosome"/>
</dbReference>
<accession>O59551</accession>
<name>O59551_PYRHO</name>
<organism evidence="1 2">
    <name type="scientific">Pyrococcus horikoshii (strain ATCC 700860 / DSM 12428 / JCM 9974 / NBRC 100139 / OT-3)</name>
    <dbReference type="NCBI Taxonomy" id="70601"/>
    <lineage>
        <taxon>Archaea</taxon>
        <taxon>Methanobacteriati</taxon>
        <taxon>Methanobacteriota</taxon>
        <taxon>Thermococci</taxon>
        <taxon>Thermococcales</taxon>
        <taxon>Thermococcaceae</taxon>
        <taxon>Pyrococcus</taxon>
    </lineage>
</organism>
<keyword evidence="2" id="KW-1185">Reference proteome</keyword>
<evidence type="ECO:0000313" key="1">
    <source>
        <dbReference type="EMBL" id="BAA30991.1"/>
    </source>
</evidence>
<dbReference type="RefSeq" id="WP_010885929.1">
    <property type="nucleotide sequence ID" value="NC_000961.1"/>
</dbReference>
<proteinExistence type="predicted"/>
<dbReference type="EMBL" id="BA000001">
    <property type="protein sequence ID" value="BAA30991.1"/>
    <property type="molecule type" value="Genomic_DNA"/>
</dbReference>